<evidence type="ECO:0000256" key="2">
    <source>
        <dbReference type="ARBA" id="ARBA00004936"/>
    </source>
</evidence>
<evidence type="ECO:0000259" key="8">
    <source>
        <dbReference type="Pfam" id="PF00884"/>
    </source>
</evidence>
<evidence type="ECO:0000256" key="1">
    <source>
        <dbReference type="ARBA" id="ARBA00004651"/>
    </source>
</evidence>
<keyword evidence="3" id="KW-1003">Cell membrane</keyword>
<keyword evidence="4 7" id="KW-0812">Transmembrane</keyword>
<dbReference type="RefSeq" id="WP_202749609.1">
    <property type="nucleotide sequence ID" value="NZ_JAESWC010000008.1"/>
</dbReference>
<dbReference type="InterPro" id="IPR013783">
    <property type="entry name" value="Ig-like_fold"/>
</dbReference>
<dbReference type="InterPro" id="IPR038007">
    <property type="entry name" value="RBP-Jkappa_IPT"/>
</dbReference>
<keyword evidence="11" id="KW-1185">Reference proteome</keyword>
<feature type="transmembrane region" description="Helical" evidence="7">
    <location>
        <begin position="135"/>
        <end position="156"/>
    </location>
</feature>
<organism evidence="10 11">
    <name type="scientific">Clostridium rhizosphaerae</name>
    <dbReference type="NCBI Taxonomy" id="2803861"/>
    <lineage>
        <taxon>Bacteria</taxon>
        <taxon>Bacillati</taxon>
        <taxon>Bacillota</taxon>
        <taxon>Clostridia</taxon>
        <taxon>Eubacteriales</taxon>
        <taxon>Clostridiaceae</taxon>
        <taxon>Clostridium</taxon>
    </lineage>
</organism>
<comment type="caution">
    <text evidence="10">The sequence shown here is derived from an EMBL/GenBank/DDBJ whole genome shotgun (WGS) entry which is preliminary data.</text>
</comment>
<dbReference type="Pfam" id="PF00884">
    <property type="entry name" value="Sulfatase"/>
    <property type="match status" value="1"/>
</dbReference>
<feature type="transmembrane region" description="Helical" evidence="7">
    <location>
        <begin position="85"/>
        <end position="103"/>
    </location>
</feature>
<protein>
    <submittedName>
        <fullName evidence="10">LTA synthase family protein</fullName>
    </submittedName>
</protein>
<proteinExistence type="predicted"/>
<evidence type="ECO:0000256" key="7">
    <source>
        <dbReference type="SAM" id="Phobius"/>
    </source>
</evidence>
<dbReference type="Proteomes" id="UP000632377">
    <property type="component" value="Unassembled WGS sequence"/>
</dbReference>
<evidence type="ECO:0000259" key="9">
    <source>
        <dbReference type="Pfam" id="PF20144"/>
    </source>
</evidence>
<dbReference type="PANTHER" id="PTHR47371:SF3">
    <property type="entry name" value="PHOSPHOGLYCEROL TRANSFERASE I"/>
    <property type="match status" value="1"/>
</dbReference>
<name>A0ABS1TFW3_9CLOT</name>
<accession>A0ABS1TFW3</accession>
<feature type="domain" description="RBP-Jkappa IPT" evidence="9">
    <location>
        <begin position="633"/>
        <end position="678"/>
    </location>
</feature>
<dbReference type="InterPro" id="IPR000917">
    <property type="entry name" value="Sulfatase_N"/>
</dbReference>
<comment type="subcellular location">
    <subcellularLocation>
        <location evidence="1">Cell membrane</location>
        <topology evidence="1">Multi-pass membrane protein</topology>
    </subcellularLocation>
</comment>
<keyword evidence="5 7" id="KW-1133">Transmembrane helix</keyword>
<feature type="transmembrane region" description="Helical" evidence="7">
    <location>
        <begin position="168"/>
        <end position="185"/>
    </location>
</feature>
<dbReference type="InterPro" id="IPR014756">
    <property type="entry name" value="Ig_E-set"/>
</dbReference>
<dbReference type="PANTHER" id="PTHR47371">
    <property type="entry name" value="LIPOTEICHOIC ACID SYNTHASE"/>
    <property type="match status" value="1"/>
</dbReference>
<dbReference type="Gene3D" id="2.60.40.10">
    <property type="entry name" value="Immunoglobulins"/>
    <property type="match status" value="1"/>
</dbReference>
<evidence type="ECO:0000313" key="11">
    <source>
        <dbReference type="Proteomes" id="UP000632377"/>
    </source>
</evidence>
<evidence type="ECO:0000256" key="4">
    <source>
        <dbReference type="ARBA" id="ARBA00022692"/>
    </source>
</evidence>
<dbReference type="SUPFAM" id="SSF81296">
    <property type="entry name" value="E set domains"/>
    <property type="match status" value="1"/>
</dbReference>
<evidence type="ECO:0000256" key="3">
    <source>
        <dbReference type="ARBA" id="ARBA00022475"/>
    </source>
</evidence>
<dbReference type="InterPro" id="IPR017850">
    <property type="entry name" value="Alkaline_phosphatase_core_sf"/>
</dbReference>
<dbReference type="Gene3D" id="3.40.720.10">
    <property type="entry name" value="Alkaline Phosphatase, subunit A"/>
    <property type="match status" value="1"/>
</dbReference>
<dbReference type="InterPro" id="IPR050448">
    <property type="entry name" value="OpgB/LTA_synthase_biosynth"/>
</dbReference>
<feature type="domain" description="Sulfatase N-terminal" evidence="8">
    <location>
        <begin position="253"/>
        <end position="538"/>
    </location>
</feature>
<evidence type="ECO:0000313" key="10">
    <source>
        <dbReference type="EMBL" id="MBL4936863.1"/>
    </source>
</evidence>
<dbReference type="EMBL" id="JAESWC010000008">
    <property type="protein sequence ID" value="MBL4936863.1"/>
    <property type="molecule type" value="Genomic_DNA"/>
</dbReference>
<dbReference type="CDD" id="cd16015">
    <property type="entry name" value="LTA_synthase"/>
    <property type="match status" value="1"/>
</dbReference>
<evidence type="ECO:0000256" key="6">
    <source>
        <dbReference type="ARBA" id="ARBA00023136"/>
    </source>
</evidence>
<evidence type="ECO:0000256" key="5">
    <source>
        <dbReference type="ARBA" id="ARBA00022989"/>
    </source>
</evidence>
<dbReference type="SUPFAM" id="SSF53649">
    <property type="entry name" value="Alkaline phosphatase-like"/>
    <property type="match status" value="1"/>
</dbReference>
<reference evidence="10 11" key="1">
    <citation type="submission" date="2021-01" db="EMBL/GenBank/DDBJ databases">
        <title>Genome public.</title>
        <authorList>
            <person name="Liu C."/>
            <person name="Sun Q."/>
        </authorList>
    </citation>
    <scope>NUCLEOTIDE SEQUENCE [LARGE SCALE GENOMIC DNA]</scope>
    <source>
        <strain evidence="10 11">YIM B02515</strain>
    </source>
</reference>
<feature type="transmembrane region" description="Helical" evidence="7">
    <location>
        <begin position="64"/>
        <end position="80"/>
    </location>
</feature>
<comment type="pathway">
    <text evidence="2">Cell wall biogenesis; lipoteichoic acid biosynthesis.</text>
</comment>
<keyword evidence="6 7" id="KW-0472">Membrane</keyword>
<sequence length="701" mass="78980">MRLPLVNSQSTKIINNKSLLHKLGYSVVLLLLIPFIILVSLELFYTGNIHSVTAWIINYSKEFILSYIVTFALANIFYIFPRKIYLIISSIIFTLFSILGFVSRQKLINKGSPLVPSDLLLAKEALEISEAFKGVTAAVALIIFASICIIFLIIKFIPAAKYKCSRKIAVFSLSALLLFFLYTYFGQIQRVFALELINYSQAMNYDQNGMMLGFILEAKNQKISSPSDYQQDTINNIVQNNKASYTINPDFKPNIIFVMSEAFWDPTLMKNVTFNQDPIPFFHSLQKSQTSGTMLSAVYGGGTANTEFEALTGFSTQFLPAGTIAYSQYINRPIEALPTVLKSQGYSAAAIHTYDNWFYGRNSVYKSFGFDKFISKEFLNSPKFHGNYISDIELTNQILKEVNNTNKPDFIYAVSMEDHGPYGTSENPDNTIKTQASNLTPESQAILNNYANTINDVDKSLQQLIEGLQKSNQPTLVVFYGDHLPLLGDNYSVYKDADFITDANSYEDYLNLHSVPFVTWNNFGLETTSNLRLSANYMGTLALEMTQKSGSPMTDFLSNLMKDDSDTIIDPVYQSQEKINLDQISKYKDLQYDLLFGNEFTYEFTPNHTPKTNDNYIQGSALPSITGATISGDELTVHGENFVENDKIYIYDKEIKTTYNGTTTLTAVVPKNTENKKISIQLKLSDSMNKIISQSNIYSIN</sequence>
<dbReference type="Pfam" id="PF20144">
    <property type="entry name" value="TIG_SUH"/>
    <property type="match status" value="1"/>
</dbReference>
<feature type="transmembrane region" description="Helical" evidence="7">
    <location>
        <begin position="23"/>
        <end position="44"/>
    </location>
</feature>
<gene>
    <name evidence="10" type="ORF">JK636_13970</name>
</gene>